<dbReference type="RefSeq" id="WP_099133191.1">
    <property type="nucleotide sequence ID" value="NZ_CAWNOJ010000029.1"/>
</dbReference>
<dbReference type="InterPro" id="IPR050128">
    <property type="entry name" value="Sulfate_adenylyltrnsfr_sub2"/>
</dbReference>
<reference evidence="3 5" key="2">
    <citation type="submission" date="2018-09" db="EMBL/GenBank/DDBJ databases">
        <title>Genomic Encyclopedia of Archaeal and Bacterial Type Strains, Phase II (KMG-II): from individual species to whole genera.</title>
        <authorList>
            <person name="Goeker M."/>
        </authorList>
    </citation>
    <scope>NUCLEOTIDE SEQUENCE [LARGE SCALE GENOMIC DNA]</scope>
    <source>
        <strain evidence="3 5">DSM 16337</strain>
    </source>
</reference>
<organism evidence="2 4">
    <name type="scientific">Xenorhabdus ehlersii</name>
    <dbReference type="NCBI Taxonomy" id="290111"/>
    <lineage>
        <taxon>Bacteria</taxon>
        <taxon>Pseudomonadati</taxon>
        <taxon>Pseudomonadota</taxon>
        <taxon>Gammaproteobacteria</taxon>
        <taxon>Enterobacterales</taxon>
        <taxon>Morganellaceae</taxon>
        <taxon>Xenorhabdus</taxon>
    </lineage>
</organism>
<reference evidence="2 4" key="1">
    <citation type="journal article" date="2017" name="Nat. Microbiol.">
        <title>Natural product diversity associated with the nematode symbionts Photorhabdus and Xenorhabdus.</title>
        <authorList>
            <person name="Tobias N.J."/>
            <person name="Wolff H."/>
            <person name="Djahanschiri B."/>
            <person name="Grundmann F."/>
            <person name="Kronenwerth M."/>
            <person name="Shi Y.M."/>
            <person name="Simonyi S."/>
            <person name="Grun P."/>
            <person name="Shapiro-Ilan D."/>
            <person name="Pidot S.J."/>
            <person name="Stinear T.P."/>
            <person name="Ebersberger I."/>
            <person name="Bode H.B."/>
        </authorList>
    </citation>
    <scope>NUCLEOTIDE SEQUENCE [LARGE SCALE GENOMIC DNA]</scope>
    <source>
        <strain evidence="2 4">DSM 16337</strain>
    </source>
</reference>
<dbReference type="Gene3D" id="3.40.50.620">
    <property type="entry name" value="HUPs"/>
    <property type="match status" value="1"/>
</dbReference>
<dbReference type="Proteomes" id="UP000225605">
    <property type="component" value="Unassembled WGS sequence"/>
</dbReference>
<dbReference type="Proteomes" id="UP000283568">
    <property type="component" value="Unassembled WGS sequence"/>
</dbReference>
<evidence type="ECO:0000313" key="3">
    <source>
        <dbReference type="EMBL" id="RKE92637.1"/>
    </source>
</evidence>
<dbReference type="EMBL" id="NIBT01000018">
    <property type="protein sequence ID" value="PHM22969.1"/>
    <property type="molecule type" value="Genomic_DNA"/>
</dbReference>
<feature type="domain" description="Phosphoadenosine phosphosulphate reductase" evidence="1">
    <location>
        <begin position="3"/>
        <end position="167"/>
    </location>
</feature>
<evidence type="ECO:0000313" key="4">
    <source>
        <dbReference type="Proteomes" id="UP000225605"/>
    </source>
</evidence>
<dbReference type="OrthoDB" id="6258822at2"/>
<dbReference type="SUPFAM" id="SSF52402">
    <property type="entry name" value="Adenine nucleotide alpha hydrolases-like"/>
    <property type="match status" value="1"/>
</dbReference>
<gene>
    <name evidence="3" type="ORF">BDE27_0293</name>
    <name evidence="2" type="ORF">Xehl_03203</name>
</gene>
<proteinExistence type="predicted"/>
<comment type="caution">
    <text evidence="2">The sequence shown here is derived from an EMBL/GenBank/DDBJ whole genome shotgun (WGS) entry which is preliminary data.</text>
</comment>
<evidence type="ECO:0000313" key="2">
    <source>
        <dbReference type="EMBL" id="PHM22969.1"/>
    </source>
</evidence>
<dbReference type="Pfam" id="PF01507">
    <property type="entry name" value="PAPS_reduct"/>
    <property type="match status" value="1"/>
</dbReference>
<keyword evidence="5" id="KW-1185">Reference proteome</keyword>
<accession>A0A2D0IMF7</accession>
<sequence>MINVVSFSGGRTSAYLVYLMERRRKRGENVRYVFMDTGAEHPKTYEFIRDLVRYWKINLVCLRVVINPELGKGNGYEILSLDKITNDLAPWKAMLKKYGTPYVGGEFCTDRMKLVPFQKYCDEHIGKKSYHTWIGIRADEPKRIKHKPRVSYLADISDIDKHGIIDWWSRQPFDLQIPEHLGNCCFCIKKSIQKIALAAKDEPELAAQFREILASNEVRKMENRNGTDLIMYRGKNSFDGIIQMFADDGRDELAARMPSQKQYIRAAMQNALCECQLNLF</sequence>
<dbReference type="InterPro" id="IPR014729">
    <property type="entry name" value="Rossmann-like_a/b/a_fold"/>
</dbReference>
<dbReference type="InterPro" id="IPR002500">
    <property type="entry name" value="PAPS_reduct_dom"/>
</dbReference>
<protein>
    <submittedName>
        <fullName evidence="3">Phosphoadenosine phosphosulfate reductase family protein</fullName>
    </submittedName>
</protein>
<dbReference type="AlphaFoldDB" id="A0A2D0IMF7"/>
<dbReference type="EMBL" id="RAQI01000001">
    <property type="protein sequence ID" value="RKE92637.1"/>
    <property type="molecule type" value="Genomic_DNA"/>
</dbReference>
<dbReference type="GO" id="GO:0003824">
    <property type="term" value="F:catalytic activity"/>
    <property type="evidence" value="ECO:0007669"/>
    <property type="project" value="InterPro"/>
</dbReference>
<evidence type="ECO:0000313" key="5">
    <source>
        <dbReference type="Proteomes" id="UP000283568"/>
    </source>
</evidence>
<dbReference type="PANTHER" id="PTHR43196:SF2">
    <property type="entry name" value="PHOSPHOADENOSINE PHOSPHOSULFATE REDUCTASE"/>
    <property type="match status" value="1"/>
</dbReference>
<evidence type="ECO:0000259" key="1">
    <source>
        <dbReference type="Pfam" id="PF01507"/>
    </source>
</evidence>
<dbReference type="PANTHER" id="PTHR43196">
    <property type="entry name" value="SULFATE ADENYLYLTRANSFERASE SUBUNIT 2"/>
    <property type="match status" value="1"/>
</dbReference>
<name>A0A2D0IMF7_9GAMM</name>